<organism evidence="1 2">
    <name type="scientific">Symbiodinium microadriaticum</name>
    <name type="common">Dinoflagellate</name>
    <name type="synonym">Zooxanthella microadriatica</name>
    <dbReference type="NCBI Taxonomy" id="2951"/>
    <lineage>
        <taxon>Eukaryota</taxon>
        <taxon>Sar</taxon>
        <taxon>Alveolata</taxon>
        <taxon>Dinophyceae</taxon>
        <taxon>Suessiales</taxon>
        <taxon>Symbiodiniaceae</taxon>
        <taxon>Symbiodinium</taxon>
    </lineage>
</organism>
<dbReference type="AlphaFoldDB" id="A0A1Q9BW90"/>
<evidence type="ECO:0000313" key="1">
    <source>
        <dbReference type="EMBL" id="OLP74860.1"/>
    </source>
</evidence>
<dbReference type="EMBL" id="LSRX01003117">
    <property type="protein sequence ID" value="OLP74860.1"/>
    <property type="molecule type" value="Genomic_DNA"/>
</dbReference>
<dbReference type="Proteomes" id="UP000186817">
    <property type="component" value="Unassembled WGS sequence"/>
</dbReference>
<sequence length="88" mass="9723">MLKLPKRNCTTFRGYVCDYCRRSLSSPGLFRDAAGLGGHPVLGHPLRLALFKRSGPALGRAIDELREDLYNLGSVAQMLPADRAPRQL</sequence>
<gene>
    <name evidence="1" type="ORF">AK812_SmicGene45481</name>
</gene>
<name>A0A1Q9BW90_SYMMI</name>
<protein>
    <submittedName>
        <fullName evidence="1">Uncharacterized protein</fullName>
    </submittedName>
</protein>
<dbReference type="OrthoDB" id="410422at2759"/>
<accession>A0A1Q9BW90</accession>
<comment type="caution">
    <text evidence="1">The sequence shown here is derived from an EMBL/GenBank/DDBJ whole genome shotgun (WGS) entry which is preliminary data.</text>
</comment>
<proteinExistence type="predicted"/>
<reference evidence="1 2" key="1">
    <citation type="submission" date="2016-02" db="EMBL/GenBank/DDBJ databases">
        <title>Genome analysis of coral dinoflagellate symbionts highlights evolutionary adaptations to a symbiotic lifestyle.</title>
        <authorList>
            <person name="Aranda M."/>
            <person name="Li Y."/>
            <person name="Liew Y.J."/>
            <person name="Baumgarten S."/>
            <person name="Simakov O."/>
            <person name="Wilson M."/>
            <person name="Piel J."/>
            <person name="Ashoor H."/>
            <person name="Bougouffa S."/>
            <person name="Bajic V.B."/>
            <person name="Ryu T."/>
            <person name="Ravasi T."/>
            <person name="Bayer T."/>
            <person name="Micklem G."/>
            <person name="Kim H."/>
            <person name="Bhak J."/>
            <person name="Lajeunesse T.C."/>
            <person name="Voolstra C.R."/>
        </authorList>
    </citation>
    <scope>NUCLEOTIDE SEQUENCE [LARGE SCALE GENOMIC DNA]</scope>
    <source>
        <strain evidence="1 2">CCMP2467</strain>
    </source>
</reference>
<evidence type="ECO:0000313" key="2">
    <source>
        <dbReference type="Proteomes" id="UP000186817"/>
    </source>
</evidence>
<keyword evidence="2" id="KW-1185">Reference proteome</keyword>